<feature type="active site" description="Charge relay system" evidence="6">
    <location>
        <position position="403"/>
    </location>
</feature>
<evidence type="ECO:0000256" key="5">
    <source>
        <dbReference type="ARBA" id="ARBA00022825"/>
    </source>
</evidence>
<comment type="similarity">
    <text evidence="1 6 7">Belongs to the peptidase S8 family.</text>
</comment>
<evidence type="ECO:0000256" key="2">
    <source>
        <dbReference type="ARBA" id="ARBA00022670"/>
    </source>
</evidence>
<sequence length="545" mass="59147">MAQQMMIPMRKFYIFLLLLLTTNGFAQQDAWVYLNAKPSSQSFADAPLKMLSQRALDRRTNQSIVLDFKDVPVEASYINQVKAIAGITVMAKSKWLNALHVRGTQAKINDLLLLSFVSKVDFADKSLNQIGKSAKSIKVKQGNKTKKTKVDYAYGSSSNQIQMLNGQVMHQQNYTGSGKVIAIMDAGFPGVNTTQPFQKLRTNDQILGGYNFVLRNSDFYTGVSHGTSVLSAMGGYKENSLVGTAPDASYYLFITEDDTSENPVEESLWVEAAEKADSLGVDIINTSLGYFDFDNEAYNHTYSEMNGTTAFMSRGAEIAFSRGMILVTSAGNSGGTSNPHVAVPADAVSVIAVGAVNSVEIVTSFSSVGPSSDGRIKPDIMAQGQAAVVSDAAGNIVTANGTSFSGPIMAGMVACLWQAFPQKTNQQIKELVLQSSDKFLTPNNQYGYGIPDFGLIVRNQLSTESFSKDDFIIYPNPTTDSISVSLPTKFESGTVFIYTILGQKILEQKVTPQSAVISLKALNQGMYLYKLESDSFSKSGKIIKK</sequence>
<accession>A0A1M7HYY9</accession>
<feature type="domain" description="Secretion system C-terminal sorting" evidence="9">
    <location>
        <begin position="473"/>
        <end position="543"/>
    </location>
</feature>
<feature type="active site" description="Charge relay system" evidence="6">
    <location>
        <position position="185"/>
    </location>
</feature>
<dbReference type="InterPro" id="IPR023827">
    <property type="entry name" value="Peptidase_S8_Asp-AS"/>
</dbReference>
<dbReference type="Gene3D" id="3.40.50.200">
    <property type="entry name" value="Peptidase S8/S53 domain"/>
    <property type="match status" value="1"/>
</dbReference>
<evidence type="ECO:0000256" key="4">
    <source>
        <dbReference type="ARBA" id="ARBA00022801"/>
    </source>
</evidence>
<dbReference type="Proteomes" id="UP000184260">
    <property type="component" value="Unassembled WGS sequence"/>
</dbReference>
<evidence type="ECO:0000256" key="6">
    <source>
        <dbReference type="PROSITE-ProRule" id="PRU01240"/>
    </source>
</evidence>
<evidence type="ECO:0000313" key="10">
    <source>
        <dbReference type="EMBL" id="SHM33357.1"/>
    </source>
</evidence>
<dbReference type="STRING" id="69322.SAMN05443669_10318"/>
<dbReference type="InterPro" id="IPR023828">
    <property type="entry name" value="Peptidase_S8_Ser-AS"/>
</dbReference>
<organism evidence="10 11">
    <name type="scientific">Flavobacterium xanthum</name>
    <dbReference type="NCBI Taxonomy" id="69322"/>
    <lineage>
        <taxon>Bacteria</taxon>
        <taxon>Pseudomonadati</taxon>
        <taxon>Bacteroidota</taxon>
        <taxon>Flavobacteriia</taxon>
        <taxon>Flavobacteriales</taxon>
        <taxon>Flavobacteriaceae</taxon>
        <taxon>Flavobacterium</taxon>
    </lineage>
</organism>
<feature type="domain" description="Peptidase S8/S53" evidence="8">
    <location>
        <begin position="176"/>
        <end position="449"/>
    </location>
</feature>
<name>A0A1M7HYY9_9FLAO</name>
<dbReference type="NCBIfam" id="TIGR04183">
    <property type="entry name" value="Por_Secre_tail"/>
    <property type="match status" value="1"/>
</dbReference>
<dbReference type="InterPro" id="IPR000209">
    <property type="entry name" value="Peptidase_S8/S53_dom"/>
</dbReference>
<dbReference type="InterPro" id="IPR050131">
    <property type="entry name" value="Peptidase_S8_subtilisin-like"/>
</dbReference>
<dbReference type="InterPro" id="IPR017317">
    <property type="entry name" value="Pept_S8_subtilisin_bacteroid-2"/>
</dbReference>
<evidence type="ECO:0000259" key="9">
    <source>
        <dbReference type="Pfam" id="PF18962"/>
    </source>
</evidence>
<keyword evidence="3" id="KW-0732">Signal</keyword>
<dbReference type="SUPFAM" id="SSF52743">
    <property type="entry name" value="Subtilisin-like"/>
    <property type="match status" value="1"/>
</dbReference>
<keyword evidence="2 6" id="KW-0645">Protease</keyword>
<dbReference type="CDD" id="cd07493">
    <property type="entry name" value="Peptidases_S8_9"/>
    <property type="match status" value="1"/>
</dbReference>
<dbReference type="PIRSF" id="PIRSF037903">
    <property type="entry name" value="Subtilisin_rel_GFO_2223"/>
    <property type="match status" value="1"/>
</dbReference>
<dbReference type="PANTHER" id="PTHR43806">
    <property type="entry name" value="PEPTIDASE S8"/>
    <property type="match status" value="1"/>
</dbReference>
<keyword evidence="11" id="KW-1185">Reference proteome</keyword>
<keyword evidence="4 6" id="KW-0378">Hydrolase</keyword>
<keyword evidence="5 6" id="KW-0720">Serine protease</keyword>
<evidence type="ECO:0000313" key="11">
    <source>
        <dbReference type="Proteomes" id="UP000184260"/>
    </source>
</evidence>
<dbReference type="InterPro" id="IPR015500">
    <property type="entry name" value="Peptidase_S8_subtilisin-rel"/>
</dbReference>
<dbReference type="GO" id="GO:0004252">
    <property type="term" value="F:serine-type endopeptidase activity"/>
    <property type="evidence" value="ECO:0007669"/>
    <property type="project" value="UniProtKB-UniRule"/>
</dbReference>
<evidence type="ECO:0000259" key="8">
    <source>
        <dbReference type="Pfam" id="PF00082"/>
    </source>
</evidence>
<dbReference type="GO" id="GO:0006508">
    <property type="term" value="P:proteolysis"/>
    <property type="evidence" value="ECO:0007669"/>
    <property type="project" value="UniProtKB-KW"/>
</dbReference>
<gene>
    <name evidence="10" type="ORF">SAMN05443669_10318</name>
</gene>
<dbReference type="PROSITE" id="PS00136">
    <property type="entry name" value="SUBTILASE_ASP"/>
    <property type="match status" value="1"/>
</dbReference>
<dbReference type="Pfam" id="PF18962">
    <property type="entry name" value="Por_Secre_tail"/>
    <property type="match status" value="1"/>
</dbReference>
<dbReference type="InterPro" id="IPR026444">
    <property type="entry name" value="Secre_tail"/>
</dbReference>
<dbReference type="PROSITE" id="PS51892">
    <property type="entry name" value="SUBTILASE"/>
    <property type="match status" value="1"/>
</dbReference>
<dbReference type="AlphaFoldDB" id="A0A1M7HYY9"/>
<dbReference type="PROSITE" id="PS00138">
    <property type="entry name" value="SUBTILASE_SER"/>
    <property type="match status" value="1"/>
</dbReference>
<dbReference type="Pfam" id="PF00082">
    <property type="entry name" value="Peptidase_S8"/>
    <property type="match status" value="1"/>
</dbReference>
<dbReference type="PRINTS" id="PR00723">
    <property type="entry name" value="SUBTILISIN"/>
</dbReference>
<evidence type="ECO:0000256" key="3">
    <source>
        <dbReference type="ARBA" id="ARBA00022729"/>
    </source>
</evidence>
<proteinExistence type="inferred from homology"/>
<dbReference type="InterPro" id="IPR036852">
    <property type="entry name" value="Peptidase_S8/S53_dom_sf"/>
</dbReference>
<evidence type="ECO:0000256" key="1">
    <source>
        <dbReference type="ARBA" id="ARBA00011073"/>
    </source>
</evidence>
<reference evidence="11" key="1">
    <citation type="submission" date="2016-11" db="EMBL/GenBank/DDBJ databases">
        <authorList>
            <person name="Varghese N."/>
            <person name="Submissions S."/>
        </authorList>
    </citation>
    <scope>NUCLEOTIDE SEQUENCE [LARGE SCALE GENOMIC DNA]</scope>
    <source>
        <strain evidence="11">DSM 3661</strain>
    </source>
</reference>
<dbReference type="EMBL" id="FRBU01000031">
    <property type="protein sequence ID" value="SHM33357.1"/>
    <property type="molecule type" value="Genomic_DNA"/>
</dbReference>
<evidence type="ECO:0000256" key="7">
    <source>
        <dbReference type="RuleBase" id="RU003355"/>
    </source>
</evidence>
<protein>
    <submittedName>
        <fullName evidence="10">Por secretion system C-terminal sorting domain-containing protein</fullName>
    </submittedName>
</protein>
<dbReference type="PANTHER" id="PTHR43806:SF67">
    <property type="entry name" value="EGF-LIKE DOMAIN-CONTAINING PROTEIN"/>
    <property type="match status" value="1"/>
</dbReference>
<feature type="active site" description="Charge relay system" evidence="6">
    <location>
        <position position="225"/>
    </location>
</feature>